<name>A0AAV4D0Z0_9GAST</name>
<dbReference type="EMBL" id="BLXT01007302">
    <property type="protein sequence ID" value="GFO37744.1"/>
    <property type="molecule type" value="Genomic_DNA"/>
</dbReference>
<feature type="compositionally biased region" description="Basic and acidic residues" evidence="1">
    <location>
        <begin position="8"/>
        <end position="42"/>
    </location>
</feature>
<comment type="caution">
    <text evidence="2">The sequence shown here is derived from an EMBL/GenBank/DDBJ whole genome shotgun (WGS) entry which is preliminary data.</text>
</comment>
<evidence type="ECO:0000313" key="2">
    <source>
        <dbReference type="EMBL" id="GFO37744.1"/>
    </source>
</evidence>
<feature type="region of interest" description="Disordered" evidence="1">
    <location>
        <begin position="1"/>
        <end position="45"/>
    </location>
</feature>
<accession>A0AAV4D0Z0</accession>
<reference evidence="2 3" key="1">
    <citation type="journal article" date="2021" name="Elife">
        <title>Chloroplast acquisition without the gene transfer in kleptoplastic sea slugs, Plakobranchus ocellatus.</title>
        <authorList>
            <person name="Maeda T."/>
            <person name="Takahashi S."/>
            <person name="Yoshida T."/>
            <person name="Shimamura S."/>
            <person name="Takaki Y."/>
            <person name="Nagai Y."/>
            <person name="Toyoda A."/>
            <person name="Suzuki Y."/>
            <person name="Arimoto A."/>
            <person name="Ishii H."/>
            <person name="Satoh N."/>
            <person name="Nishiyama T."/>
            <person name="Hasebe M."/>
            <person name="Maruyama T."/>
            <person name="Minagawa J."/>
            <person name="Obokata J."/>
            <person name="Shigenobu S."/>
        </authorList>
    </citation>
    <scope>NUCLEOTIDE SEQUENCE [LARGE SCALE GENOMIC DNA]</scope>
</reference>
<proteinExistence type="predicted"/>
<evidence type="ECO:0000256" key="1">
    <source>
        <dbReference type="SAM" id="MobiDB-lite"/>
    </source>
</evidence>
<evidence type="ECO:0000313" key="3">
    <source>
        <dbReference type="Proteomes" id="UP000735302"/>
    </source>
</evidence>
<dbReference type="AlphaFoldDB" id="A0AAV4D0Z0"/>
<keyword evidence="3" id="KW-1185">Reference proteome</keyword>
<gene>
    <name evidence="2" type="ORF">PoB_006424900</name>
</gene>
<organism evidence="2 3">
    <name type="scientific">Plakobranchus ocellatus</name>
    <dbReference type="NCBI Taxonomy" id="259542"/>
    <lineage>
        <taxon>Eukaryota</taxon>
        <taxon>Metazoa</taxon>
        <taxon>Spiralia</taxon>
        <taxon>Lophotrochozoa</taxon>
        <taxon>Mollusca</taxon>
        <taxon>Gastropoda</taxon>
        <taxon>Heterobranchia</taxon>
        <taxon>Euthyneura</taxon>
        <taxon>Panpulmonata</taxon>
        <taxon>Sacoglossa</taxon>
        <taxon>Placobranchoidea</taxon>
        <taxon>Plakobranchidae</taxon>
        <taxon>Plakobranchus</taxon>
    </lineage>
</organism>
<dbReference type="Proteomes" id="UP000735302">
    <property type="component" value="Unassembled WGS sequence"/>
</dbReference>
<protein>
    <submittedName>
        <fullName evidence="2">Uncharacterized protein</fullName>
    </submittedName>
</protein>
<sequence>MMTIYNVYDKDDKEVGAEEKRDVKEEEEKKEGDEQEKAEAKETTTIVGFESSARVPFRLQDKLAKRLVINPSIEGAPVAQWLASPPSDLQEPFCRGLEPHHGRPGLMEGLKA</sequence>
<feature type="region of interest" description="Disordered" evidence="1">
    <location>
        <begin position="88"/>
        <end position="112"/>
    </location>
</feature>